<dbReference type="EMBL" id="FMVM01000010">
    <property type="protein sequence ID" value="SCY83698.1"/>
    <property type="molecule type" value="Genomic_DNA"/>
</dbReference>
<evidence type="ECO:0000313" key="2">
    <source>
        <dbReference type="Proteomes" id="UP000198538"/>
    </source>
</evidence>
<gene>
    <name evidence="1" type="ORF">SAMN05720606_11086</name>
</gene>
<dbReference type="Proteomes" id="UP000198538">
    <property type="component" value="Unassembled WGS sequence"/>
</dbReference>
<accession>A0A1G5J7P0</accession>
<reference evidence="2" key="1">
    <citation type="submission" date="2016-10" db="EMBL/GenBank/DDBJ databases">
        <authorList>
            <person name="Varghese N."/>
            <person name="Submissions S."/>
        </authorList>
    </citation>
    <scope>NUCLEOTIDE SEQUENCE [LARGE SCALE GENOMIC DNA]</scope>
    <source>
        <strain evidence="2">BL9</strain>
    </source>
</reference>
<proteinExistence type="predicted"/>
<dbReference type="AlphaFoldDB" id="A0A1G5J7P0"/>
<evidence type="ECO:0000313" key="1">
    <source>
        <dbReference type="EMBL" id="SCY83698.1"/>
    </source>
</evidence>
<organism evidence="1 2">
    <name type="scientific">Paenibacillus polysaccharolyticus</name>
    <dbReference type="NCBI Taxonomy" id="582692"/>
    <lineage>
        <taxon>Bacteria</taxon>
        <taxon>Bacillati</taxon>
        <taxon>Bacillota</taxon>
        <taxon>Bacilli</taxon>
        <taxon>Bacillales</taxon>
        <taxon>Paenibacillaceae</taxon>
        <taxon>Paenibacillus</taxon>
    </lineage>
</organism>
<sequence length="88" mass="10135">MRYASPRFASLKDEIRISIAAKAQVQSELISNDRHGAYFAVKRPFRILTISTKLISKKHARKRPKYSFSTEIASLGIVRFLEWLKPAK</sequence>
<keyword evidence="2" id="KW-1185">Reference proteome</keyword>
<name>A0A1G5J7P0_9BACL</name>
<protein>
    <submittedName>
        <fullName evidence="1">Uncharacterized protein</fullName>
    </submittedName>
</protein>